<keyword evidence="7 8" id="KW-0472">Membrane</keyword>
<keyword evidence="6 8" id="KW-1133">Transmembrane helix</keyword>
<dbReference type="PANTHER" id="PTHR33908:SF3">
    <property type="entry name" value="UNDECAPRENYL PHOSPHATE-ALPHA-4-AMINO-4-DEOXY-L-ARABINOSE ARABINOSYL TRANSFERASE"/>
    <property type="match status" value="1"/>
</dbReference>
<evidence type="ECO:0000256" key="4">
    <source>
        <dbReference type="ARBA" id="ARBA00022679"/>
    </source>
</evidence>
<reference evidence="10" key="1">
    <citation type="journal article" date="2014" name="Int. J. Syst. Evol. Microbiol.">
        <title>Complete genome sequence of Corynebacterium casei LMG S-19264T (=DSM 44701T), isolated from a smear-ripened cheese.</title>
        <authorList>
            <consortium name="US DOE Joint Genome Institute (JGI-PGF)"/>
            <person name="Walter F."/>
            <person name="Albersmeier A."/>
            <person name="Kalinowski J."/>
            <person name="Ruckert C."/>
        </authorList>
    </citation>
    <scope>NUCLEOTIDE SEQUENCE</scope>
    <source>
        <strain evidence="10">NBRC 110023</strain>
    </source>
</reference>
<proteinExistence type="predicted"/>
<evidence type="ECO:0000313" key="11">
    <source>
        <dbReference type="Proteomes" id="UP001156601"/>
    </source>
</evidence>
<sequence>MGNRTHLVDKYSVALLLILVLLLIRFFSLSALPLYDTTEARYAEIARIMFETNNWVTPMIDYEKPFWGKPPFHTWLSASGFMVFGVSEFGARIPHFACGLITLFLVFRFVKEMNDEKSAVLAVLVLASSIGFIVGMGMVMTDIALLLSTSVAMISFWKTYADSSDKFYGLIFFASLALGMLVKGPVAIVLVAISLGVWSIWQGQLIKALTCLPWLTGVSLFALLTLPWYLMAEYRTPGFLEYFIIGEHFQRFIVSGWEGDLYGSAHDQPRGTIWIYWLVAAFPWSFVLITSFIQRMLVATSETRCSPSGFNAYLICWMIAPMLLFTLSGNILSAYVLPGFSAMSILIALTCQFQIRHLTAAALTVVLLATLLGIYLTGNVSKSSELHLLGRNSTTFESTPLYYWQHRPFSAQYYSNGNAKLLANTHELQQVIDAQGDFFLAIEDKHLTLIKTPHLKGNCTEILSSNIRQLLFCKGDREKR</sequence>
<dbReference type="Pfam" id="PF02366">
    <property type="entry name" value="PMT"/>
    <property type="match status" value="1"/>
</dbReference>
<feature type="transmembrane region" description="Helical" evidence="8">
    <location>
        <begin position="167"/>
        <end position="200"/>
    </location>
</feature>
<evidence type="ECO:0000256" key="5">
    <source>
        <dbReference type="ARBA" id="ARBA00022692"/>
    </source>
</evidence>
<evidence type="ECO:0000256" key="1">
    <source>
        <dbReference type="ARBA" id="ARBA00004651"/>
    </source>
</evidence>
<dbReference type="GO" id="GO:0005886">
    <property type="term" value="C:plasma membrane"/>
    <property type="evidence" value="ECO:0007669"/>
    <property type="project" value="UniProtKB-SubCell"/>
</dbReference>
<feature type="transmembrane region" description="Helical" evidence="8">
    <location>
        <begin position="358"/>
        <end position="376"/>
    </location>
</feature>
<comment type="subcellular location">
    <subcellularLocation>
        <location evidence="1">Cell membrane</location>
        <topology evidence="1">Multi-pass membrane protein</topology>
    </subcellularLocation>
</comment>
<keyword evidence="11" id="KW-1185">Reference proteome</keyword>
<dbReference type="GO" id="GO:0000030">
    <property type="term" value="F:mannosyltransferase activity"/>
    <property type="evidence" value="ECO:0007669"/>
    <property type="project" value="InterPro"/>
</dbReference>
<feature type="transmembrane region" description="Helical" evidence="8">
    <location>
        <begin position="212"/>
        <end position="230"/>
    </location>
</feature>
<feature type="transmembrane region" description="Helical" evidence="8">
    <location>
        <begin position="119"/>
        <end position="147"/>
    </location>
</feature>
<organism evidence="10 11">
    <name type="scientific">Agaribacter marinus</name>
    <dbReference type="NCBI Taxonomy" id="1431249"/>
    <lineage>
        <taxon>Bacteria</taxon>
        <taxon>Pseudomonadati</taxon>
        <taxon>Pseudomonadota</taxon>
        <taxon>Gammaproteobacteria</taxon>
        <taxon>Alteromonadales</taxon>
        <taxon>Alteromonadaceae</taxon>
        <taxon>Agaribacter</taxon>
    </lineage>
</organism>
<evidence type="ECO:0000259" key="9">
    <source>
        <dbReference type="Pfam" id="PF02366"/>
    </source>
</evidence>
<dbReference type="AlphaFoldDB" id="A0AA37T1J5"/>
<reference evidence="10" key="2">
    <citation type="submission" date="2023-01" db="EMBL/GenBank/DDBJ databases">
        <title>Draft genome sequence of Agaribacter marinus strain NBRC 110023.</title>
        <authorList>
            <person name="Sun Q."/>
            <person name="Mori K."/>
        </authorList>
    </citation>
    <scope>NUCLEOTIDE SEQUENCE</scope>
    <source>
        <strain evidence="10">NBRC 110023</strain>
    </source>
</reference>
<keyword evidence="3" id="KW-0328">Glycosyltransferase</keyword>
<gene>
    <name evidence="10" type="ORF">GCM10007852_09380</name>
</gene>
<evidence type="ECO:0000256" key="6">
    <source>
        <dbReference type="ARBA" id="ARBA00022989"/>
    </source>
</evidence>
<evidence type="ECO:0000313" key="10">
    <source>
        <dbReference type="EMBL" id="GLR70030.1"/>
    </source>
</evidence>
<keyword evidence="5 8" id="KW-0812">Transmembrane</keyword>
<evidence type="ECO:0000256" key="3">
    <source>
        <dbReference type="ARBA" id="ARBA00022676"/>
    </source>
</evidence>
<dbReference type="RefSeq" id="WP_284216332.1">
    <property type="nucleotide sequence ID" value="NZ_BSOT01000005.1"/>
</dbReference>
<dbReference type="GO" id="GO:0016763">
    <property type="term" value="F:pentosyltransferase activity"/>
    <property type="evidence" value="ECO:0007669"/>
    <property type="project" value="TreeGrafter"/>
</dbReference>
<name>A0AA37T1J5_9ALTE</name>
<evidence type="ECO:0000256" key="7">
    <source>
        <dbReference type="ARBA" id="ARBA00023136"/>
    </source>
</evidence>
<accession>A0AA37T1J5</accession>
<keyword evidence="2" id="KW-1003">Cell membrane</keyword>
<dbReference type="PANTHER" id="PTHR33908">
    <property type="entry name" value="MANNOSYLTRANSFERASE YKCB-RELATED"/>
    <property type="match status" value="1"/>
</dbReference>
<dbReference type="Proteomes" id="UP001156601">
    <property type="component" value="Unassembled WGS sequence"/>
</dbReference>
<protein>
    <submittedName>
        <fullName evidence="10">Phospholipid carrier-dependent glycosyltransferase</fullName>
    </submittedName>
</protein>
<evidence type="ECO:0000256" key="8">
    <source>
        <dbReference type="SAM" id="Phobius"/>
    </source>
</evidence>
<dbReference type="GO" id="GO:0010041">
    <property type="term" value="P:response to iron(III) ion"/>
    <property type="evidence" value="ECO:0007669"/>
    <property type="project" value="TreeGrafter"/>
</dbReference>
<feature type="transmembrane region" description="Helical" evidence="8">
    <location>
        <begin position="89"/>
        <end position="107"/>
    </location>
</feature>
<evidence type="ECO:0000256" key="2">
    <source>
        <dbReference type="ARBA" id="ARBA00022475"/>
    </source>
</evidence>
<comment type="caution">
    <text evidence="10">The sequence shown here is derived from an EMBL/GenBank/DDBJ whole genome shotgun (WGS) entry which is preliminary data.</text>
</comment>
<feature type="domain" description="ArnT-like N-terminal" evidence="9">
    <location>
        <begin position="35"/>
        <end position="243"/>
    </location>
</feature>
<dbReference type="InterPro" id="IPR050297">
    <property type="entry name" value="LipidA_mod_glycosyltrf_83"/>
</dbReference>
<dbReference type="GO" id="GO:0006493">
    <property type="term" value="P:protein O-linked glycosylation"/>
    <property type="evidence" value="ECO:0007669"/>
    <property type="project" value="InterPro"/>
</dbReference>
<dbReference type="EMBL" id="BSOT01000005">
    <property type="protein sequence ID" value="GLR70030.1"/>
    <property type="molecule type" value="Genomic_DNA"/>
</dbReference>
<keyword evidence="4" id="KW-0808">Transferase</keyword>
<dbReference type="InterPro" id="IPR003342">
    <property type="entry name" value="ArnT-like_N"/>
</dbReference>
<feature type="transmembrane region" description="Helical" evidence="8">
    <location>
        <begin position="310"/>
        <end position="327"/>
    </location>
</feature>
<feature type="transmembrane region" description="Helical" evidence="8">
    <location>
        <begin position="12"/>
        <end position="32"/>
    </location>
</feature>
<feature type="transmembrane region" description="Helical" evidence="8">
    <location>
        <begin position="274"/>
        <end position="298"/>
    </location>
</feature>
<dbReference type="GO" id="GO:0009103">
    <property type="term" value="P:lipopolysaccharide biosynthetic process"/>
    <property type="evidence" value="ECO:0007669"/>
    <property type="project" value="UniProtKB-ARBA"/>
</dbReference>